<dbReference type="Proteomes" id="UP000005446">
    <property type="component" value="Unassembled WGS sequence"/>
</dbReference>
<evidence type="ECO:0000313" key="2">
    <source>
        <dbReference type="EMBL" id="EHL02325.1"/>
    </source>
</evidence>
<sequence length="238" mass="26860">MPSQIKKKEQADERTQKQEQRKAIVAHLAEIPKHNALTVTVDGSQIVLKIDVNFKKDSSISLIGKDDGPKKDQVLTHVLHVIGQYKEIATIVRVGIFYGDPEDESPVLKHNQTKFLRSLATLLNSFTRANTIKIGVKMLKEIHWPQARNSVCFCCLSLKGWELYLGYDVPGQETTWKQVIEGSPLDRRYLGWQKVLRQRYEARLNNDEAVEAAAVNDTLPQAKTPTGKKASEVSTKQV</sequence>
<gene>
    <name evidence="2" type="ORF">M7I_1670</name>
</gene>
<accession>H0EGQ1</accession>
<feature type="region of interest" description="Disordered" evidence="1">
    <location>
        <begin position="216"/>
        <end position="238"/>
    </location>
</feature>
<proteinExistence type="predicted"/>
<name>H0EGQ1_GLAL7</name>
<evidence type="ECO:0000313" key="3">
    <source>
        <dbReference type="Proteomes" id="UP000005446"/>
    </source>
</evidence>
<dbReference type="EMBL" id="AGUE01000028">
    <property type="protein sequence ID" value="EHL02325.1"/>
    <property type="molecule type" value="Genomic_DNA"/>
</dbReference>
<keyword evidence="3" id="KW-1185">Reference proteome</keyword>
<reference evidence="2 3" key="1">
    <citation type="journal article" date="2012" name="Eukaryot. Cell">
        <title>Genome sequence of the fungus Glarea lozoyensis: the first genome sequence of a species from the Helotiaceae family.</title>
        <authorList>
            <person name="Youssar L."/>
            <person name="Gruening B.A."/>
            <person name="Erxleben A."/>
            <person name="Guenther S."/>
            <person name="Huettel W."/>
        </authorList>
    </citation>
    <scope>NUCLEOTIDE SEQUENCE [LARGE SCALE GENOMIC DNA]</scope>
    <source>
        <strain evidence="3">ATCC 74030 / MF5533</strain>
    </source>
</reference>
<evidence type="ECO:0000256" key="1">
    <source>
        <dbReference type="SAM" id="MobiDB-lite"/>
    </source>
</evidence>
<dbReference type="AlphaFoldDB" id="H0EGQ1"/>
<dbReference type="InParanoid" id="H0EGQ1"/>
<dbReference type="HOGENOM" id="CLU_1294522_0_0_1"/>
<dbReference type="OrthoDB" id="10312878at2759"/>
<protein>
    <submittedName>
        <fullName evidence="2">Uncharacterized protein</fullName>
    </submittedName>
</protein>
<organism evidence="2 3">
    <name type="scientific">Glarea lozoyensis (strain ATCC 74030 / MF5533)</name>
    <dbReference type="NCBI Taxonomy" id="1104152"/>
    <lineage>
        <taxon>Eukaryota</taxon>
        <taxon>Fungi</taxon>
        <taxon>Dikarya</taxon>
        <taxon>Ascomycota</taxon>
        <taxon>Pezizomycotina</taxon>
        <taxon>Leotiomycetes</taxon>
        <taxon>Helotiales</taxon>
        <taxon>Helotiaceae</taxon>
        <taxon>Glarea</taxon>
    </lineage>
</organism>
<comment type="caution">
    <text evidence="2">The sequence shown here is derived from an EMBL/GenBank/DDBJ whole genome shotgun (WGS) entry which is preliminary data.</text>
</comment>